<dbReference type="PANTHER" id="PTHR17630:SF44">
    <property type="entry name" value="PROTEIN AIM2"/>
    <property type="match status" value="1"/>
</dbReference>
<dbReference type="InterPro" id="IPR002925">
    <property type="entry name" value="Dienelactn_hydro"/>
</dbReference>
<protein>
    <recommendedName>
        <fullName evidence="1">Dienelactone hydrolase domain-containing protein</fullName>
    </recommendedName>
</protein>
<gene>
    <name evidence="2" type="ORF">D9756_010632</name>
</gene>
<dbReference type="Gene3D" id="3.40.50.1820">
    <property type="entry name" value="alpha/beta hydrolase"/>
    <property type="match status" value="1"/>
</dbReference>
<dbReference type="AlphaFoldDB" id="A0A8H5FS31"/>
<dbReference type="Pfam" id="PF01738">
    <property type="entry name" value="DLH"/>
    <property type="match status" value="1"/>
</dbReference>
<name>A0A8H5FS31_9AGAR</name>
<reference evidence="2 3" key="1">
    <citation type="journal article" date="2020" name="ISME J.">
        <title>Uncovering the hidden diversity of litter-decomposition mechanisms in mushroom-forming fungi.</title>
        <authorList>
            <person name="Floudas D."/>
            <person name="Bentzer J."/>
            <person name="Ahren D."/>
            <person name="Johansson T."/>
            <person name="Persson P."/>
            <person name="Tunlid A."/>
        </authorList>
    </citation>
    <scope>NUCLEOTIDE SEQUENCE [LARGE SCALE GENOMIC DNA]</scope>
    <source>
        <strain evidence="2 3">CBS 146.42</strain>
    </source>
</reference>
<dbReference type="EMBL" id="JAACJO010000024">
    <property type="protein sequence ID" value="KAF5347560.1"/>
    <property type="molecule type" value="Genomic_DNA"/>
</dbReference>
<dbReference type="PANTHER" id="PTHR17630">
    <property type="entry name" value="DIENELACTONE HYDROLASE"/>
    <property type="match status" value="1"/>
</dbReference>
<accession>A0A8H5FS31</accession>
<sequence length="280" mass="30713">MALSDIKDCRYGAKSPQTNLVKASNYGYDRLSVLTAIATTMSSSKPIAGPHSDHCVKGVKHTGEPVGKTLEFGGLSTYVSEPKSGEAKGIILFFPDAFGPFFINNQLLQDYFAENGFLVLGVDYFFGDGIHKHPEADFDIKTWIEAARSRADAEIPAWIRAVREHYGTNKKYAAIGYWFGATYALDMAGTDQVVAAGFSHPGPLTEGQFRKVKKTDDAFPPAFRHRAEAILQEIGATYHLRLFSGVAPGFTTRGDPEVENSRWAKEEAAATAASFLRRFT</sequence>
<evidence type="ECO:0000259" key="1">
    <source>
        <dbReference type="Pfam" id="PF01738"/>
    </source>
</evidence>
<keyword evidence="3" id="KW-1185">Reference proteome</keyword>
<dbReference type="InterPro" id="IPR029058">
    <property type="entry name" value="AB_hydrolase_fold"/>
</dbReference>
<evidence type="ECO:0000313" key="2">
    <source>
        <dbReference type="EMBL" id="KAF5347560.1"/>
    </source>
</evidence>
<dbReference type="OrthoDB" id="1393670at2759"/>
<proteinExistence type="predicted"/>
<organism evidence="2 3">
    <name type="scientific">Leucocoprinus leucothites</name>
    <dbReference type="NCBI Taxonomy" id="201217"/>
    <lineage>
        <taxon>Eukaryota</taxon>
        <taxon>Fungi</taxon>
        <taxon>Dikarya</taxon>
        <taxon>Basidiomycota</taxon>
        <taxon>Agaricomycotina</taxon>
        <taxon>Agaricomycetes</taxon>
        <taxon>Agaricomycetidae</taxon>
        <taxon>Agaricales</taxon>
        <taxon>Agaricineae</taxon>
        <taxon>Agaricaceae</taxon>
        <taxon>Leucocoprinus</taxon>
    </lineage>
</organism>
<dbReference type="Proteomes" id="UP000559027">
    <property type="component" value="Unassembled WGS sequence"/>
</dbReference>
<evidence type="ECO:0000313" key="3">
    <source>
        <dbReference type="Proteomes" id="UP000559027"/>
    </source>
</evidence>
<comment type="caution">
    <text evidence="2">The sequence shown here is derived from an EMBL/GenBank/DDBJ whole genome shotgun (WGS) entry which is preliminary data.</text>
</comment>
<dbReference type="GO" id="GO:0016787">
    <property type="term" value="F:hydrolase activity"/>
    <property type="evidence" value="ECO:0007669"/>
    <property type="project" value="InterPro"/>
</dbReference>
<feature type="domain" description="Dienelactone hydrolase" evidence="1">
    <location>
        <begin position="76"/>
        <end position="278"/>
    </location>
</feature>
<dbReference type="SUPFAM" id="SSF53474">
    <property type="entry name" value="alpha/beta-Hydrolases"/>
    <property type="match status" value="1"/>
</dbReference>